<evidence type="ECO:0000259" key="16">
    <source>
        <dbReference type="Pfam" id="PF01087"/>
    </source>
</evidence>
<evidence type="ECO:0000256" key="2">
    <source>
        <dbReference type="ARBA" id="ARBA00004947"/>
    </source>
</evidence>
<organism evidence="18 19">
    <name type="scientific">Caproicibacterium amylolyticum</name>
    <dbReference type="NCBI Taxonomy" id="2766537"/>
    <lineage>
        <taxon>Bacteria</taxon>
        <taxon>Bacillati</taxon>
        <taxon>Bacillota</taxon>
        <taxon>Clostridia</taxon>
        <taxon>Eubacteriales</taxon>
        <taxon>Oscillospiraceae</taxon>
        <taxon>Caproicibacterium</taxon>
    </lineage>
</organism>
<dbReference type="InterPro" id="IPR036265">
    <property type="entry name" value="HIT-like_sf"/>
</dbReference>
<dbReference type="EC" id="2.7.7.12" evidence="4 12"/>
<dbReference type="AlphaFoldDB" id="A0A7G9WIS8"/>
<keyword evidence="11 15" id="KW-0119">Carbohydrate metabolism</keyword>
<evidence type="ECO:0000259" key="17">
    <source>
        <dbReference type="Pfam" id="PF02744"/>
    </source>
</evidence>
<evidence type="ECO:0000256" key="13">
    <source>
        <dbReference type="PIRSR" id="PIRSR000808-1"/>
    </source>
</evidence>
<feature type="domain" description="Galactose-1-phosphate uridyl transferase N-terminal" evidence="16">
    <location>
        <begin position="26"/>
        <end position="151"/>
    </location>
</feature>
<dbReference type="Proteomes" id="UP000516046">
    <property type="component" value="Chromosome"/>
</dbReference>
<evidence type="ECO:0000256" key="4">
    <source>
        <dbReference type="ARBA" id="ARBA00012384"/>
    </source>
</evidence>
<evidence type="ECO:0000256" key="12">
    <source>
        <dbReference type="NCBIfam" id="TIGR00209"/>
    </source>
</evidence>
<dbReference type="PANTHER" id="PTHR11943">
    <property type="entry name" value="GALACTOSE-1-PHOSPHATE URIDYLYLTRANSFERASE"/>
    <property type="match status" value="1"/>
</dbReference>
<sequence length="327" mass="37940">MAELRWNPFLQDWHMIASNRQNRPQMPKDYCPFCPSFGNVPDYEVMEYDNDFPALTQDPPAPDDVATDFFKTAPNYGKCEVILYSPGHTTTLPELSDSHMRKLVDLWCERFSKMAADEKIKYVFPFENRGDVVGVTMPHPHGQMYGYSFIPKRIQVESHSAKEYYQKNGSCLFCDTLKNELKEQKRIIFSNEHFTVYLPFYSDYPYGVYIMANRHVSYITDLTGAERDSLGITIRDTAGMLDALFDYRFPYMMCMYSAPVNSGDYSKDFHYHIKFFPPMRSAEKQKFNASSETGAWANCNPTCPENTSEELRAAYKKYLANRPAQDK</sequence>
<protein>
    <recommendedName>
        <fullName evidence="5 12">Galactose-1-phosphate uridylyltransferase</fullName>
        <ecNumber evidence="4 12">2.7.7.12</ecNumber>
    </recommendedName>
</protein>
<evidence type="ECO:0000256" key="9">
    <source>
        <dbReference type="ARBA" id="ARBA00022833"/>
    </source>
</evidence>
<dbReference type="GO" id="GO:0005737">
    <property type="term" value="C:cytoplasm"/>
    <property type="evidence" value="ECO:0007669"/>
    <property type="project" value="TreeGrafter"/>
</dbReference>
<evidence type="ECO:0000256" key="11">
    <source>
        <dbReference type="ARBA" id="ARBA00023277"/>
    </source>
</evidence>
<evidence type="ECO:0000256" key="8">
    <source>
        <dbReference type="ARBA" id="ARBA00022723"/>
    </source>
</evidence>
<keyword evidence="9 14" id="KW-0862">Zinc</keyword>
<evidence type="ECO:0000256" key="5">
    <source>
        <dbReference type="ARBA" id="ARBA00016340"/>
    </source>
</evidence>
<dbReference type="PROSITE" id="PS00117">
    <property type="entry name" value="GAL_P_UDP_TRANSF_I"/>
    <property type="match status" value="1"/>
</dbReference>
<dbReference type="InterPro" id="IPR005849">
    <property type="entry name" value="GalP_Utransf_N"/>
</dbReference>
<name>A0A7G9WIS8_9FIRM</name>
<feature type="binding site" evidence="14">
    <location>
        <position position="88"/>
    </location>
    <ligand>
        <name>Zn(2+)</name>
        <dbReference type="ChEBI" id="CHEBI:29105"/>
    </ligand>
</feature>
<evidence type="ECO:0000256" key="15">
    <source>
        <dbReference type="RuleBase" id="RU000506"/>
    </source>
</evidence>
<dbReference type="NCBIfam" id="TIGR00209">
    <property type="entry name" value="galT_1"/>
    <property type="match status" value="1"/>
</dbReference>
<comment type="cofactor">
    <cofactor evidence="14">
        <name>Zn(2+)</name>
        <dbReference type="ChEBI" id="CHEBI:29105"/>
    </cofactor>
    <text evidence="14">Binds 1 zinc ion per subunit.</text>
</comment>
<dbReference type="Pfam" id="PF01087">
    <property type="entry name" value="GalP_UDP_transf"/>
    <property type="match status" value="1"/>
</dbReference>
<feature type="binding site" evidence="14">
    <location>
        <position position="34"/>
    </location>
    <ligand>
        <name>Zn(2+)</name>
        <dbReference type="ChEBI" id="CHEBI:29105"/>
    </ligand>
</feature>
<dbReference type="PANTHER" id="PTHR11943:SF1">
    <property type="entry name" value="GALACTOSE-1-PHOSPHATE URIDYLYLTRANSFERASE"/>
    <property type="match status" value="1"/>
</dbReference>
<keyword evidence="8 14" id="KW-0479">Metal-binding</keyword>
<gene>
    <name evidence="18" type="primary">galT</name>
    <name evidence="18" type="ORF">H6X83_02770</name>
</gene>
<dbReference type="InterPro" id="IPR005850">
    <property type="entry name" value="GalP_Utransf_C"/>
</dbReference>
<proteinExistence type="inferred from homology"/>
<comment type="catalytic activity">
    <reaction evidence="1 15">
        <text>alpha-D-galactose 1-phosphate + UDP-alpha-D-glucose = alpha-D-glucose 1-phosphate + UDP-alpha-D-galactose</text>
        <dbReference type="Rhea" id="RHEA:13989"/>
        <dbReference type="ChEBI" id="CHEBI:58336"/>
        <dbReference type="ChEBI" id="CHEBI:58601"/>
        <dbReference type="ChEBI" id="CHEBI:58885"/>
        <dbReference type="ChEBI" id="CHEBI:66914"/>
        <dbReference type="EC" id="2.7.7.12"/>
    </reaction>
</comment>
<dbReference type="KEGG" id="caml:H6X83_02770"/>
<reference evidence="18 19" key="1">
    <citation type="submission" date="2020-08" db="EMBL/GenBank/DDBJ databases">
        <authorList>
            <person name="Ren C."/>
            <person name="Gu Y."/>
            <person name="Xu Y."/>
        </authorList>
    </citation>
    <scope>NUCLEOTIDE SEQUENCE [LARGE SCALE GENOMIC DNA]</scope>
    <source>
        <strain evidence="18 19">LBM18003</strain>
    </source>
</reference>
<evidence type="ECO:0000256" key="14">
    <source>
        <dbReference type="PIRSR" id="PIRSR000808-3"/>
    </source>
</evidence>
<dbReference type="GO" id="GO:0008108">
    <property type="term" value="F:UDP-glucose:hexose-1-phosphate uridylyltransferase activity"/>
    <property type="evidence" value="ECO:0007669"/>
    <property type="project" value="UniProtKB-UniRule"/>
</dbReference>
<evidence type="ECO:0000256" key="7">
    <source>
        <dbReference type="ARBA" id="ARBA00022695"/>
    </source>
</evidence>
<feature type="active site" description="Tele-UMP-histidine intermediate" evidence="13">
    <location>
        <position position="141"/>
    </location>
</feature>
<feature type="domain" description="Galactose-1-phosphate uridyl transferase C-terminal" evidence="17">
    <location>
        <begin position="159"/>
        <end position="287"/>
    </location>
</feature>
<dbReference type="GO" id="GO:0033499">
    <property type="term" value="P:galactose catabolic process via UDP-galactose, Leloir pathway"/>
    <property type="evidence" value="ECO:0007669"/>
    <property type="project" value="TreeGrafter"/>
</dbReference>
<dbReference type="InterPro" id="IPR019779">
    <property type="entry name" value="GalP_UDPtransf1_His-AS"/>
</dbReference>
<dbReference type="Gene3D" id="3.30.428.10">
    <property type="entry name" value="HIT-like"/>
    <property type="match status" value="2"/>
</dbReference>
<accession>A0A7G9WIS8</accession>
<keyword evidence="6 15" id="KW-0808">Transferase</keyword>
<comment type="similarity">
    <text evidence="3 15">Belongs to the galactose-1-phosphate uridylyltransferase type 1 family.</text>
</comment>
<dbReference type="GO" id="GO:0008270">
    <property type="term" value="F:zinc ion binding"/>
    <property type="evidence" value="ECO:0007669"/>
    <property type="project" value="InterPro"/>
</dbReference>
<evidence type="ECO:0000256" key="3">
    <source>
        <dbReference type="ARBA" id="ARBA00010951"/>
    </source>
</evidence>
<comment type="pathway">
    <text evidence="2 15">Carbohydrate metabolism; galactose metabolism.</text>
</comment>
<evidence type="ECO:0000313" key="18">
    <source>
        <dbReference type="EMBL" id="QNO18590.1"/>
    </source>
</evidence>
<dbReference type="EMBL" id="CP060696">
    <property type="protein sequence ID" value="QNO18590.1"/>
    <property type="molecule type" value="Genomic_DNA"/>
</dbReference>
<keyword evidence="7 15" id="KW-0548">Nucleotidyltransferase</keyword>
<evidence type="ECO:0000256" key="10">
    <source>
        <dbReference type="ARBA" id="ARBA00023144"/>
    </source>
</evidence>
<keyword evidence="10 15" id="KW-0299">Galactose metabolism</keyword>
<dbReference type="PIRSF" id="PIRSF000808">
    <property type="entry name" value="GalT"/>
    <property type="match status" value="1"/>
</dbReference>
<dbReference type="RefSeq" id="WP_212507655.1">
    <property type="nucleotide sequence ID" value="NZ_CP060696.1"/>
</dbReference>
<dbReference type="UniPathway" id="UPA00214"/>
<evidence type="ECO:0000256" key="1">
    <source>
        <dbReference type="ARBA" id="ARBA00001107"/>
    </source>
</evidence>
<dbReference type="Pfam" id="PF02744">
    <property type="entry name" value="GalP_UDP_tr_C"/>
    <property type="match status" value="1"/>
</dbReference>
<keyword evidence="19" id="KW-1185">Reference proteome</keyword>
<evidence type="ECO:0000313" key="19">
    <source>
        <dbReference type="Proteomes" id="UP000516046"/>
    </source>
</evidence>
<feature type="binding site" evidence="14">
    <location>
        <position position="31"/>
    </location>
    <ligand>
        <name>Zn(2+)</name>
        <dbReference type="ChEBI" id="CHEBI:29105"/>
    </ligand>
</feature>
<dbReference type="InterPro" id="IPR001937">
    <property type="entry name" value="GalP_UDPtransf1"/>
</dbReference>
<feature type="binding site" evidence="14">
    <location>
        <position position="139"/>
    </location>
    <ligand>
        <name>Zn(2+)</name>
        <dbReference type="ChEBI" id="CHEBI:29105"/>
    </ligand>
</feature>
<dbReference type="SUPFAM" id="SSF54197">
    <property type="entry name" value="HIT-like"/>
    <property type="match status" value="2"/>
</dbReference>
<evidence type="ECO:0000256" key="6">
    <source>
        <dbReference type="ARBA" id="ARBA00022679"/>
    </source>
</evidence>